<keyword evidence="2" id="KW-0472">Membrane</keyword>
<feature type="non-terminal residue" evidence="3">
    <location>
        <position position="1"/>
    </location>
</feature>
<dbReference type="AlphaFoldDB" id="A0A0F9KUY3"/>
<keyword evidence="2" id="KW-1133">Transmembrane helix</keyword>
<sequence>ENKNQNFFFFFFLSFLLIPFSFVSVNASEDYTTYISATDIVKNFKFTTFDGKEIVNGGVYNNKLRFDTQAAWKLYKNDMIFVSRYESGNSTFLRYKMRVRNKINIYTNVKLSQMSSDITKRYGRYLGVRYIHFNLGQRSYTTWSQYVTWEHYDFGDIKTYNTQNNIFSGRLKMTFDIDSNPMPDTIGDNAETEFGYITVDSAGVITSDYGKMSTDMPTIVNLSPSEEESEYNDDFDEGTAGVEAVNLDIEPNARIFVWEGPSESFDGGIQPETGGSSLDPTNKDGSDIWDAEAEERSMTGVELNYDLVKLSPIVYLWKGKLDYTSHDVKIEDVLAAWFVVTPVLRHHWPTYHTVYGDVALHGINRYIQSDIYVDFDVWTSVKVGVLTDYYETMRLESPSEYYDTLIWSTMAGGWKGSTIKEYELPVGTTPADWLEGLFGDLFGNIQNILMLVAIIAVAIVILYVALKVRKRKGMGTLIKIVK</sequence>
<dbReference type="EMBL" id="LAZR01012611">
    <property type="protein sequence ID" value="KKM25923.1"/>
    <property type="molecule type" value="Genomic_DNA"/>
</dbReference>
<feature type="transmembrane region" description="Helical" evidence="2">
    <location>
        <begin position="448"/>
        <end position="466"/>
    </location>
</feature>
<proteinExistence type="predicted"/>
<feature type="region of interest" description="Disordered" evidence="1">
    <location>
        <begin position="266"/>
        <end position="285"/>
    </location>
</feature>
<gene>
    <name evidence="3" type="ORF">LCGC14_1590050</name>
</gene>
<evidence type="ECO:0000256" key="2">
    <source>
        <dbReference type="SAM" id="Phobius"/>
    </source>
</evidence>
<protein>
    <submittedName>
        <fullName evidence="3">Uncharacterized protein</fullName>
    </submittedName>
</protein>
<comment type="caution">
    <text evidence="3">The sequence shown here is derived from an EMBL/GenBank/DDBJ whole genome shotgun (WGS) entry which is preliminary data.</text>
</comment>
<evidence type="ECO:0000256" key="1">
    <source>
        <dbReference type="SAM" id="MobiDB-lite"/>
    </source>
</evidence>
<reference evidence="3" key="1">
    <citation type="journal article" date="2015" name="Nature">
        <title>Complex archaea that bridge the gap between prokaryotes and eukaryotes.</title>
        <authorList>
            <person name="Spang A."/>
            <person name="Saw J.H."/>
            <person name="Jorgensen S.L."/>
            <person name="Zaremba-Niedzwiedzka K."/>
            <person name="Martijn J."/>
            <person name="Lind A.E."/>
            <person name="van Eijk R."/>
            <person name="Schleper C."/>
            <person name="Guy L."/>
            <person name="Ettema T.J."/>
        </authorList>
    </citation>
    <scope>NUCLEOTIDE SEQUENCE</scope>
</reference>
<evidence type="ECO:0000313" key="3">
    <source>
        <dbReference type="EMBL" id="KKM25923.1"/>
    </source>
</evidence>
<keyword evidence="2" id="KW-0812">Transmembrane</keyword>
<organism evidence="3">
    <name type="scientific">marine sediment metagenome</name>
    <dbReference type="NCBI Taxonomy" id="412755"/>
    <lineage>
        <taxon>unclassified sequences</taxon>
        <taxon>metagenomes</taxon>
        <taxon>ecological metagenomes</taxon>
    </lineage>
</organism>
<accession>A0A0F9KUY3</accession>
<name>A0A0F9KUY3_9ZZZZ</name>